<reference evidence="2 3" key="1">
    <citation type="submission" date="2017-03" db="EMBL/GenBank/DDBJ databases">
        <title>Complete genome sequence of Candidatus 'Thiodictyon syntrophicum' sp. nov. strain Cad16T, a photolithoautotroph purple sulfur bacterium isolated from an alpine meromictic lake.</title>
        <authorList>
            <person name="Luedin S.M."/>
            <person name="Pothier J.F."/>
            <person name="Danza F."/>
            <person name="Storelli N."/>
            <person name="Wittwer M."/>
            <person name="Tonolla M."/>
        </authorList>
    </citation>
    <scope>NUCLEOTIDE SEQUENCE [LARGE SCALE GENOMIC DNA]</scope>
    <source>
        <strain evidence="2 3">Cad16T</strain>
    </source>
</reference>
<keyword evidence="3" id="KW-1185">Reference proteome</keyword>
<proteinExistence type="predicted"/>
<dbReference type="EMBL" id="CP020370">
    <property type="protein sequence ID" value="AUB83549.1"/>
    <property type="molecule type" value="Genomic_DNA"/>
</dbReference>
<feature type="compositionally biased region" description="Polar residues" evidence="1">
    <location>
        <begin position="25"/>
        <end position="42"/>
    </location>
</feature>
<evidence type="ECO:0000313" key="3">
    <source>
        <dbReference type="Proteomes" id="UP000232638"/>
    </source>
</evidence>
<protein>
    <submittedName>
        <fullName evidence="2">Uncharacterized protein</fullName>
    </submittedName>
</protein>
<organism evidence="2 3">
    <name type="scientific">Candidatus Thiodictyon syntrophicum</name>
    <dbReference type="NCBI Taxonomy" id="1166950"/>
    <lineage>
        <taxon>Bacteria</taxon>
        <taxon>Pseudomonadati</taxon>
        <taxon>Pseudomonadota</taxon>
        <taxon>Gammaproteobacteria</taxon>
        <taxon>Chromatiales</taxon>
        <taxon>Chromatiaceae</taxon>
        <taxon>Thiodictyon</taxon>
    </lineage>
</organism>
<name>A0A2K8UDP0_9GAMM</name>
<accession>A0A2K8UDP0</accession>
<gene>
    <name evidence="2" type="ORF">THSYN_23125</name>
</gene>
<dbReference type="Proteomes" id="UP000232638">
    <property type="component" value="Chromosome"/>
</dbReference>
<sequence>MTAPTAWVMAAARVVRVPAPVSEPKTGTTFSKLSPSPVASTGNAPVRAAMASVRPRSLMVTPYDAERADHRGLGAQRSASGS</sequence>
<dbReference type="AlphaFoldDB" id="A0A2K8UDP0"/>
<dbReference type="KEGG" id="tsy:THSYN_23125"/>
<evidence type="ECO:0000313" key="2">
    <source>
        <dbReference type="EMBL" id="AUB83549.1"/>
    </source>
</evidence>
<evidence type="ECO:0000256" key="1">
    <source>
        <dbReference type="SAM" id="MobiDB-lite"/>
    </source>
</evidence>
<feature type="region of interest" description="Disordered" evidence="1">
    <location>
        <begin position="22"/>
        <end position="42"/>
    </location>
</feature>